<proteinExistence type="predicted"/>
<sequence>MRAALPVAAVLLLAVPLAAAACGGDEEPAPVEVSLVYPVAEMTGFRPVRRTLPAGADPLPAALELLIAGPTAEERAAAGVVSPFPPGTRLLGVSREGAAVTVDLSAEVLGYGGGSAAVLAIEGAIGRTVSAIVPGAETVILVEGQPGRLQP</sequence>
<dbReference type="SMART" id="SM00909">
    <property type="entry name" value="Germane"/>
    <property type="match status" value="1"/>
</dbReference>
<protein>
    <submittedName>
        <fullName evidence="3">GerMN domain-containing protein</fullName>
    </submittedName>
</protein>
<dbReference type="RefSeq" id="WP_270057239.1">
    <property type="nucleotide sequence ID" value="NZ_CP115149.1"/>
</dbReference>
<evidence type="ECO:0000256" key="1">
    <source>
        <dbReference type="SAM" id="SignalP"/>
    </source>
</evidence>
<feature type="signal peptide" evidence="1">
    <location>
        <begin position="1"/>
        <end position="20"/>
    </location>
</feature>
<evidence type="ECO:0000313" key="4">
    <source>
        <dbReference type="Proteomes" id="UP001212803"/>
    </source>
</evidence>
<gene>
    <name evidence="3" type="ORF">O0235_03965</name>
</gene>
<name>A0ABY7M8Y2_9CHLR</name>
<feature type="domain" description="GerMN" evidence="2">
    <location>
        <begin position="59"/>
        <end position="151"/>
    </location>
</feature>
<keyword evidence="1" id="KW-0732">Signal</keyword>
<dbReference type="PROSITE" id="PS51257">
    <property type="entry name" value="PROKAR_LIPOPROTEIN"/>
    <property type="match status" value="1"/>
</dbReference>
<reference evidence="3 4" key="1">
    <citation type="journal article" date="2023" name="ISME J.">
        <title>Thermophilic Dehalococcoidia with unusual traits shed light on an unexpected past.</title>
        <authorList>
            <person name="Palmer M."/>
            <person name="Covington J.K."/>
            <person name="Zhou E.M."/>
            <person name="Thomas S.C."/>
            <person name="Habib N."/>
            <person name="Seymour C.O."/>
            <person name="Lai D."/>
            <person name="Johnston J."/>
            <person name="Hashimi A."/>
            <person name="Jiao J.Y."/>
            <person name="Muok A.R."/>
            <person name="Liu L."/>
            <person name="Xian W.D."/>
            <person name="Zhi X.Y."/>
            <person name="Li M.M."/>
            <person name="Silva L.P."/>
            <person name="Bowen B.P."/>
            <person name="Louie K."/>
            <person name="Briegel A."/>
            <person name="Pett-Ridge J."/>
            <person name="Weber P.K."/>
            <person name="Tocheva E.I."/>
            <person name="Woyke T."/>
            <person name="Northen T.R."/>
            <person name="Mayali X."/>
            <person name="Li W.J."/>
            <person name="Hedlund B.P."/>
        </authorList>
    </citation>
    <scope>NUCLEOTIDE SEQUENCE [LARGE SCALE GENOMIC DNA]</scope>
    <source>
        <strain evidence="3 4">YIM 72310</strain>
    </source>
</reference>
<evidence type="ECO:0000313" key="3">
    <source>
        <dbReference type="EMBL" id="WBL36722.1"/>
    </source>
</evidence>
<evidence type="ECO:0000259" key="2">
    <source>
        <dbReference type="SMART" id="SM00909"/>
    </source>
</evidence>
<keyword evidence="4" id="KW-1185">Reference proteome</keyword>
<dbReference type="Pfam" id="PF10646">
    <property type="entry name" value="Germane"/>
    <property type="match status" value="1"/>
</dbReference>
<dbReference type="InterPro" id="IPR019606">
    <property type="entry name" value="GerMN"/>
</dbReference>
<dbReference type="Proteomes" id="UP001212803">
    <property type="component" value="Chromosome"/>
</dbReference>
<dbReference type="EMBL" id="CP115149">
    <property type="protein sequence ID" value="WBL36722.1"/>
    <property type="molecule type" value="Genomic_DNA"/>
</dbReference>
<accession>A0ABY7M8Y2</accession>
<feature type="chain" id="PRO_5046289858" evidence="1">
    <location>
        <begin position="21"/>
        <end position="151"/>
    </location>
</feature>
<organism evidence="3 4">
    <name type="scientific">Tepidiforma flava</name>
    <dbReference type="NCBI Taxonomy" id="3004094"/>
    <lineage>
        <taxon>Bacteria</taxon>
        <taxon>Bacillati</taxon>
        <taxon>Chloroflexota</taxon>
        <taxon>Tepidiformia</taxon>
        <taxon>Tepidiformales</taxon>
        <taxon>Tepidiformaceae</taxon>
        <taxon>Tepidiforma</taxon>
    </lineage>
</organism>